<evidence type="ECO:0000313" key="2">
    <source>
        <dbReference type="Proteomes" id="UP001286313"/>
    </source>
</evidence>
<comment type="caution">
    <text evidence="1">The sequence shown here is derived from an EMBL/GenBank/DDBJ whole genome shotgun (WGS) entry which is preliminary data.</text>
</comment>
<gene>
    <name evidence="1" type="ORF">Pcinc_026985</name>
</gene>
<reference evidence="1" key="1">
    <citation type="submission" date="2023-10" db="EMBL/GenBank/DDBJ databases">
        <title>Genome assemblies of two species of porcelain crab, Petrolisthes cinctipes and Petrolisthes manimaculis (Anomura: Porcellanidae).</title>
        <authorList>
            <person name="Angst P."/>
        </authorList>
    </citation>
    <scope>NUCLEOTIDE SEQUENCE</scope>
    <source>
        <strain evidence="1">PB745_01</strain>
        <tissue evidence="1">Gill</tissue>
    </source>
</reference>
<protein>
    <submittedName>
        <fullName evidence="1">Uncharacterized protein</fullName>
    </submittedName>
</protein>
<dbReference type="Proteomes" id="UP001286313">
    <property type="component" value="Unassembled WGS sequence"/>
</dbReference>
<proteinExistence type="predicted"/>
<keyword evidence="2" id="KW-1185">Reference proteome</keyword>
<accession>A0AAE1F4W5</accession>
<dbReference type="EMBL" id="JAWQEG010003176">
    <property type="protein sequence ID" value="KAK3867569.1"/>
    <property type="molecule type" value="Genomic_DNA"/>
</dbReference>
<dbReference type="AlphaFoldDB" id="A0AAE1F4W5"/>
<sequence length="93" mass="10222">MNGRYRNSLYFKNVTVTLPVPARFTQPTSPASFLAQSRNSGNRIEPVPSSLTGSGLAEVRFVLFLKGALLSLRNSLRYEYTSHGACGDVKEIV</sequence>
<name>A0AAE1F4W5_PETCI</name>
<evidence type="ECO:0000313" key="1">
    <source>
        <dbReference type="EMBL" id="KAK3867569.1"/>
    </source>
</evidence>
<organism evidence="1 2">
    <name type="scientific">Petrolisthes cinctipes</name>
    <name type="common">Flat porcelain crab</name>
    <dbReference type="NCBI Taxonomy" id="88211"/>
    <lineage>
        <taxon>Eukaryota</taxon>
        <taxon>Metazoa</taxon>
        <taxon>Ecdysozoa</taxon>
        <taxon>Arthropoda</taxon>
        <taxon>Crustacea</taxon>
        <taxon>Multicrustacea</taxon>
        <taxon>Malacostraca</taxon>
        <taxon>Eumalacostraca</taxon>
        <taxon>Eucarida</taxon>
        <taxon>Decapoda</taxon>
        <taxon>Pleocyemata</taxon>
        <taxon>Anomura</taxon>
        <taxon>Galatheoidea</taxon>
        <taxon>Porcellanidae</taxon>
        <taxon>Petrolisthes</taxon>
    </lineage>
</organism>